<dbReference type="OrthoDB" id="10252009at2759"/>
<dbReference type="GO" id="GO:0004725">
    <property type="term" value="F:protein tyrosine phosphatase activity"/>
    <property type="evidence" value="ECO:0007669"/>
    <property type="project" value="UniProtKB-EC"/>
</dbReference>
<dbReference type="Gene3D" id="1.10.418.10">
    <property type="entry name" value="Calponin-like domain"/>
    <property type="match status" value="1"/>
</dbReference>
<sequence length="816" mass="91993">MEVSALRRASFGGSGDEGVDLDVNILHIGKELETIRQAEKGGGNITKKQKNFIRGNGVTLNRKLSDAFTFLCRVRSVEEWICKTLHLDPFQEFPNSVLWGGIAISPPVPPKNGEGIEVHGEDSEEEKQRLREDVLTVLCPGQTNRKPSAIIESFRNWLSDGTILCRLLNAIRYNAAEGHLQRVKSGKSRDNIERFLDGLSRQNILRRGQQLFSPSDIMENKGITRVINCLCTLAEELKKRGKGEGILKWNPAVQEMHLQKEEIKRVATQLEAEAYKKGGSADSSTDNSRDNSPEKKRETSGQNDPEREEKERGGGEERMKAPETEKRDEESPRTPSMVSEPSSPGMGSPGVEETMRSEDVTRKISGAKNWMTASLPAHFDASNMMTAEEMKREEEKEEEAKRKGSTGRARSATTAEIFTPETDTRRREEEERINGHVAEREMAFEIFGGMDAIEQMKSLMGKKRTESSQKRGERGEKTDTYGSRSVSMRNRSATMVDAPATKPKLSKSPSTSVVNYADKKSLRTKKRWNADEIISGLFLGKASSDINELIRHNISHILCLSGGVATFPDGFKYMIYDIFDSQEQDIISLFPTTDEFITEALNTGSILVHCQKGVSRSSTVVMAYLMKLKDIGFNEAADFVISKRPIVCPNIGFMRQLQLYEDMKCQLEGTTVPHKRYRRLRLKSLFALSRVNRVNVKKPSDIRMMYVGDEREDEVTNLTREEKKDVHCKGCGEFLFNWVHVLEHNEPESPSNCTRVDVMPSSWMGDIREERGKISCCRCDQEVGSWNWNGEACSCSFQRKPSFVVSLPLLDIKQAL</sequence>
<feature type="compositionally biased region" description="Low complexity" evidence="5">
    <location>
        <begin position="335"/>
        <end position="352"/>
    </location>
</feature>
<name>A0A2P6NHR6_9EUKA</name>
<feature type="compositionally biased region" description="Basic and acidic residues" evidence="5">
    <location>
        <begin position="388"/>
        <end position="402"/>
    </location>
</feature>
<feature type="compositionally biased region" description="Basic and acidic residues" evidence="5">
    <location>
        <begin position="463"/>
        <end position="479"/>
    </location>
</feature>
<evidence type="ECO:0000259" key="8">
    <source>
        <dbReference type="PROSITE" id="PS50056"/>
    </source>
</evidence>
<evidence type="ECO:0000256" key="4">
    <source>
        <dbReference type="ARBA" id="ARBA00022912"/>
    </source>
</evidence>
<dbReference type="PANTHER" id="PTHR45848">
    <property type="entry name" value="DUAL SPECIFICITY PROTEIN PHOSPHATASE 12 FAMILY MEMBER"/>
    <property type="match status" value="1"/>
</dbReference>
<feature type="compositionally biased region" description="Basic and acidic residues" evidence="5">
    <location>
        <begin position="287"/>
        <end position="332"/>
    </location>
</feature>
<comment type="similarity">
    <text evidence="1">Belongs to the protein-tyrosine phosphatase family. Non-receptor class dual specificity subfamily.</text>
</comment>
<feature type="domain" description="Tyrosine-protein phosphatase" evidence="7">
    <location>
        <begin position="529"/>
        <end position="666"/>
    </location>
</feature>
<dbReference type="Pfam" id="PF00307">
    <property type="entry name" value="CH"/>
    <property type="match status" value="1"/>
</dbReference>
<feature type="region of interest" description="Disordered" evidence="5">
    <location>
        <begin position="274"/>
        <end position="358"/>
    </location>
</feature>
<evidence type="ECO:0000313" key="9">
    <source>
        <dbReference type="EMBL" id="PRP83472.1"/>
    </source>
</evidence>
<dbReference type="InterPro" id="IPR000340">
    <property type="entry name" value="Dual-sp_phosphatase_cat-dom"/>
</dbReference>
<dbReference type="PROSITE" id="PS50056">
    <property type="entry name" value="TYR_PHOSPHATASE_2"/>
    <property type="match status" value="1"/>
</dbReference>
<dbReference type="EC" id="3.1.3.48" evidence="2"/>
<dbReference type="InterPro" id="IPR016130">
    <property type="entry name" value="Tyr_Pase_AS"/>
</dbReference>
<feature type="compositionally biased region" description="Polar residues" evidence="5">
    <location>
        <begin position="480"/>
        <end position="493"/>
    </location>
</feature>
<keyword evidence="4" id="KW-0904">Protein phosphatase</keyword>
<evidence type="ECO:0000259" key="6">
    <source>
        <dbReference type="PROSITE" id="PS50021"/>
    </source>
</evidence>
<dbReference type="InterPro" id="IPR029021">
    <property type="entry name" value="Prot-tyrosine_phosphatase-like"/>
</dbReference>
<evidence type="ECO:0000256" key="5">
    <source>
        <dbReference type="SAM" id="MobiDB-lite"/>
    </source>
</evidence>
<dbReference type="Proteomes" id="UP000241769">
    <property type="component" value="Unassembled WGS sequence"/>
</dbReference>
<evidence type="ECO:0000259" key="7">
    <source>
        <dbReference type="PROSITE" id="PS50054"/>
    </source>
</evidence>
<evidence type="ECO:0000256" key="1">
    <source>
        <dbReference type="ARBA" id="ARBA00008601"/>
    </source>
</evidence>
<dbReference type="InParanoid" id="A0A2P6NHR6"/>
<dbReference type="AlphaFoldDB" id="A0A2P6NHR6"/>
<dbReference type="InterPro" id="IPR000387">
    <property type="entry name" value="Tyr_Pase_dom"/>
</dbReference>
<dbReference type="PROSITE" id="PS50021">
    <property type="entry name" value="CH"/>
    <property type="match status" value="1"/>
</dbReference>
<dbReference type="CDD" id="cd14498">
    <property type="entry name" value="DSP"/>
    <property type="match status" value="1"/>
</dbReference>
<keyword evidence="10" id="KW-1185">Reference proteome</keyword>
<feature type="region of interest" description="Disordered" evidence="5">
    <location>
        <begin position="387"/>
        <end position="431"/>
    </location>
</feature>
<dbReference type="EMBL" id="MDYQ01000081">
    <property type="protein sequence ID" value="PRP83472.1"/>
    <property type="molecule type" value="Genomic_DNA"/>
</dbReference>
<accession>A0A2P6NHR6</accession>
<dbReference type="SUPFAM" id="SSF47576">
    <property type="entry name" value="Calponin-homology domain, CH-domain"/>
    <property type="match status" value="1"/>
</dbReference>
<dbReference type="SMART" id="SM00033">
    <property type="entry name" value="CH"/>
    <property type="match status" value="1"/>
</dbReference>
<feature type="compositionally biased region" description="Basic and acidic residues" evidence="5">
    <location>
        <begin position="422"/>
        <end position="431"/>
    </location>
</feature>
<dbReference type="PROSITE" id="PS00383">
    <property type="entry name" value="TYR_PHOSPHATASE_1"/>
    <property type="match status" value="1"/>
</dbReference>
<evidence type="ECO:0000256" key="2">
    <source>
        <dbReference type="ARBA" id="ARBA00013064"/>
    </source>
</evidence>
<dbReference type="PANTHER" id="PTHR45848:SF4">
    <property type="entry name" value="DUAL SPECIFICITY PROTEIN PHOSPHATASE 12"/>
    <property type="match status" value="1"/>
</dbReference>
<feature type="region of interest" description="Disordered" evidence="5">
    <location>
        <begin position="459"/>
        <end position="511"/>
    </location>
</feature>
<evidence type="ECO:0000256" key="3">
    <source>
        <dbReference type="ARBA" id="ARBA00022801"/>
    </source>
</evidence>
<evidence type="ECO:0000313" key="10">
    <source>
        <dbReference type="Proteomes" id="UP000241769"/>
    </source>
</evidence>
<feature type="compositionally biased region" description="Low complexity" evidence="5">
    <location>
        <begin position="498"/>
        <end position="511"/>
    </location>
</feature>
<comment type="caution">
    <text evidence="9">The sequence shown here is derived from an EMBL/GenBank/DDBJ whole genome shotgun (WGS) entry which is preliminary data.</text>
</comment>
<dbReference type="InterPro" id="IPR036872">
    <property type="entry name" value="CH_dom_sf"/>
</dbReference>
<organism evidence="9 10">
    <name type="scientific">Planoprotostelium fungivorum</name>
    <dbReference type="NCBI Taxonomy" id="1890364"/>
    <lineage>
        <taxon>Eukaryota</taxon>
        <taxon>Amoebozoa</taxon>
        <taxon>Evosea</taxon>
        <taxon>Variosea</taxon>
        <taxon>Cavosteliida</taxon>
        <taxon>Cavosteliaceae</taxon>
        <taxon>Planoprotostelium</taxon>
    </lineage>
</organism>
<dbReference type="SUPFAM" id="SSF52799">
    <property type="entry name" value="(Phosphotyrosine protein) phosphatases II"/>
    <property type="match status" value="1"/>
</dbReference>
<protein>
    <recommendedName>
        <fullName evidence="2">protein-tyrosine-phosphatase</fullName>
        <ecNumber evidence="2">3.1.3.48</ecNumber>
    </recommendedName>
</protein>
<reference evidence="9 10" key="1">
    <citation type="journal article" date="2018" name="Genome Biol. Evol.">
        <title>Multiple Roots of Fruiting Body Formation in Amoebozoa.</title>
        <authorList>
            <person name="Hillmann F."/>
            <person name="Forbes G."/>
            <person name="Novohradska S."/>
            <person name="Ferling I."/>
            <person name="Riege K."/>
            <person name="Groth M."/>
            <person name="Westermann M."/>
            <person name="Marz M."/>
            <person name="Spaller T."/>
            <person name="Winckler T."/>
            <person name="Schaap P."/>
            <person name="Glockner G."/>
        </authorList>
    </citation>
    <scope>NUCLEOTIDE SEQUENCE [LARGE SCALE GENOMIC DNA]</scope>
    <source>
        <strain evidence="9 10">Jena</strain>
    </source>
</reference>
<feature type="domain" description="Calponin-homology (CH)" evidence="6">
    <location>
        <begin position="124"/>
        <end position="238"/>
    </location>
</feature>
<dbReference type="CDD" id="cd00014">
    <property type="entry name" value="CH_SF"/>
    <property type="match status" value="1"/>
</dbReference>
<dbReference type="Gene3D" id="3.90.190.10">
    <property type="entry name" value="Protein tyrosine phosphatase superfamily"/>
    <property type="match status" value="1"/>
</dbReference>
<dbReference type="STRING" id="1890364.A0A2P6NHR6"/>
<dbReference type="SMART" id="SM00195">
    <property type="entry name" value="DSPc"/>
    <property type="match status" value="1"/>
</dbReference>
<dbReference type="GO" id="GO:0008138">
    <property type="term" value="F:protein tyrosine/serine/threonine phosphatase activity"/>
    <property type="evidence" value="ECO:0007669"/>
    <property type="project" value="TreeGrafter"/>
</dbReference>
<dbReference type="InterPro" id="IPR001715">
    <property type="entry name" value="CH_dom"/>
</dbReference>
<keyword evidence="3" id="KW-0378">Hydrolase</keyword>
<dbReference type="InterPro" id="IPR020422">
    <property type="entry name" value="TYR_PHOSPHATASE_DUAL_dom"/>
</dbReference>
<gene>
    <name evidence="9" type="ORF">PROFUN_04346</name>
</gene>
<dbReference type="Pfam" id="PF00782">
    <property type="entry name" value="DSPc"/>
    <property type="match status" value="1"/>
</dbReference>
<dbReference type="PROSITE" id="PS50054">
    <property type="entry name" value="TYR_PHOSPHATASE_DUAL"/>
    <property type="match status" value="1"/>
</dbReference>
<feature type="domain" description="Tyrosine specific protein phosphatases" evidence="8">
    <location>
        <begin position="587"/>
        <end position="645"/>
    </location>
</feature>
<proteinExistence type="inferred from homology"/>